<name>A0A2Z5JPA6_STRAR</name>
<dbReference type="Proteomes" id="UP000252698">
    <property type="component" value="Chromosome"/>
</dbReference>
<reference evidence="1 2" key="1">
    <citation type="journal article" date="2018" name="Front. Microbiol.">
        <title>Genome Sequencing of Streptomyces atratus SCSIOZH16 and Activation Production of Nocardamine via Metabolic Engineering.</title>
        <authorList>
            <person name="Li Y."/>
            <person name="Zhang C."/>
            <person name="Liu C."/>
            <person name="Ju J."/>
            <person name="Ma J."/>
        </authorList>
    </citation>
    <scope>NUCLEOTIDE SEQUENCE [LARGE SCALE GENOMIC DNA]</scope>
    <source>
        <strain evidence="1 2">SCSIO_ZH16</strain>
    </source>
</reference>
<dbReference type="AlphaFoldDB" id="A0A2Z5JPA6"/>
<proteinExistence type="predicted"/>
<dbReference type="KEGG" id="sata:C5746_40230"/>
<accession>A0A2Z5JPA6</accession>
<organism evidence="1 2">
    <name type="scientific">Streptomyces atratus</name>
    <dbReference type="NCBI Taxonomy" id="1893"/>
    <lineage>
        <taxon>Bacteria</taxon>
        <taxon>Bacillati</taxon>
        <taxon>Actinomycetota</taxon>
        <taxon>Actinomycetes</taxon>
        <taxon>Kitasatosporales</taxon>
        <taxon>Streptomycetaceae</taxon>
        <taxon>Streptomyces</taxon>
    </lineage>
</organism>
<sequence>MVNQLAWLHLLLVSVTLPHGHLQGVQDEDRFLHGGCGPAAERAPDEAGRVGPMVAVWSLRADAELDAAGVRCTTDAQLLSAWAGAGSGIGKVRAQGGRVSFDGHDKRLAVGPGSLAD</sequence>
<evidence type="ECO:0000313" key="1">
    <source>
        <dbReference type="EMBL" id="AXE82094.1"/>
    </source>
</evidence>
<gene>
    <name evidence="1" type="ORF">C5746_40230</name>
</gene>
<dbReference type="EMBL" id="CP027306">
    <property type="protein sequence ID" value="AXE82094.1"/>
    <property type="molecule type" value="Genomic_DNA"/>
</dbReference>
<evidence type="ECO:0000313" key="2">
    <source>
        <dbReference type="Proteomes" id="UP000252698"/>
    </source>
</evidence>
<protein>
    <submittedName>
        <fullName evidence="1">Uncharacterized protein</fullName>
    </submittedName>
</protein>